<name>A0AAD6Z8L4_9AGAR</name>
<evidence type="ECO:0000313" key="1">
    <source>
        <dbReference type="EMBL" id="KAJ7312322.1"/>
    </source>
</evidence>
<dbReference type="Proteomes" id="UP001218218">
    <property type="component" value="Unassembled WGS sequence"/>
</dbReference>
<evidence type="ECO:0000313" key="2">
    <source>
        <dbReference type="Proteomes" id="UP001218218"/>
    </source>
</evidence>
<comment type="caution">
    <text evidence="1">The sequence shown here is derived from an EMBL/GenBank/DDBJ whole genome shotgun (WGS) entry which is preliminary data.</text>
</comment>
<gene>
    <name evidence="1" type="ORF">DFH08DRAFT_822369</name>
</gene>
<reference evidence="1" key="1">
    <citation type="submission" date="2023-03" db="EMBL/GenBank/DDBJ databases">
        <title>Massive genome expansion in bonnet fungi (Mycena s.s.) driven by repeated elements and novel gene families across ecological guilds.</title>
        <authorList>
            <consortium name="Lawrence Berkeley National Laboratory"/>
            <person name="Harder C.B."/>
            <person name="Miyauchi S."/>
            <person name="Viragh M."/>
            <person name="Kuo A."/>
            <person name="Thoen E."/>
            <person name="Andreopoulos B."/>
            <person name="Lu D."/>
            <person name="Skrede I."/>
            <person name="Drula E."/>
            <person name="Henrissat B."/>
            <person name="Morin E."/>
            <person name="Kohler A."/>
            <person name="Barry K."/>
            <person name="LaButti K."/>
            <person name="Morin E."/>
            <person name="Salamov A."/>
            <person name="Lipzen A."/>
            <person name="Mereny Z."/>
            <person name="Hegedus B."/>
            <person name="Baldrian P."/>
            <person name="Stursova M."/>
            <person name="Weitz H."/>
            <person name="Taylor A."/>
            <person name="Grigoriev I.V."/>
            <person name="Nagy L.G."/>
            <person name="Martin F."/>
            <person name="Kauserud H."/>
        </authorList>
    </citation>
    <scope>NUCLEOTIDE SEQUENCE</scope>
    <source>
        <strain evidence="1">CBHHK002</strain>
    </source>
</reference>
<keyword evidence="2" id="KW-1185">Reference proteome</keyword>
<sequence length="142" mass="16456">MALASLEAFKKGFSALKNHIQKHKTALEAWLQRKESIDTVDTEWLDKDANLIDKQRALEVPARLVQENSDTASGNEDQDDNTDIALRKVFDGDAFSNAPSPFHNLIKIRRTLMLCKWEGFEQNFKRNFENLKRWMIEVEICC</sequence>
<accession>A0AAD6Z8L4</accession>
<organism evidence="1 2">
    <name type="scientific">Mycena albidolilacea</name>
    <dbReference type="NCBI Taxonomy" id="1033008"/>
    <lineage>
        <taxon>Eukaryota</taxon>
        <taxon>Fungi</taxon>
        <taxon>Dikarya</taxon>
        <taxon>Basidiomycota</taxon>
        <taxon>Agaricomycotina</taxon>
        <taxon>Agaricomycetes</taxon>
        <taxon>Agaricomycetidae</taxon>
        <taxon>Agaricales</taxon>
        <taxon>Marasmiineae</taxon>
        <taxon>Mycenaceae</taxon>
        <taxon>Mycena</taxon>
    </lineage>
</organism>
<dbReference type="EMBL" id="JARIHO010000073">
    <property type="protein sequence ID" value="KAJ7312322.1"/>
    <property type="molecule type" value="Genomic_DNA"/>
</dbReference>
<dbReference type="AlphaFoldDB" id="A0AAD6Z8L4"/>
<proteinExistence type="predicted"/>
<protein>
    <submittedName>
        <fullName evidence="1">Uncharacterized protein</fullName>
    </submittedName>
</protein>